<dbReference type="InterPro" id="IPR033133">
    <property type="entry name" value="PUM-HD"/>
</dbReference>
<comment type="function">
    <text evidence="4">Sequence-specific RNA-binding protein that regulates translation and mRNA stability by binding the 3'-UTR of target mRNAs.</text>
</comment>
<dbReference type="OrthoDB" id="668540at2759"/>
<dbReference type="PROSITE" id="PS50302">
    <property type="entry name" value="PUM"/>
    <property type="match status" value="8"/>
</dbReference>
<evidence type="ECO:0000256" key="1">
    <source>
        <dbReference type="ARBA" id="ARBA00022737"/>
    </source>
</evidence>
<dbReference type="AlphaFoldDB" id="W9RHW9"/>
<evidence type="ECO:0000256" key="3">
    <source>
        <dbReference type="ARBA" id="ARBA00022884"/>
    </source>
</evidence>
<dbReference type="InterPro" id="IPR011989">
    <property type="entry name" value="ARM-like"/>
</dbReference>
<evidence type="ECO:0000313" key="8">
    <source>
        <dbReference type="Proteomes" id="UP000030645"/>
    </source>
</evidence>
<dbReference type="eggNOG" id="KOG2049">
    <property type="taxonomic scope" value="Eukaryota"/>
</dbReference>
<feature type="repeat" description="Pumilio" evidence="5">
    <location>
        <begin position="411"/>
        <end position="449"/>
    </location>
</feature>
<feature type="repeat" description="Pumilio" evidence="5">
    <location>
        <begin position="450"/>
        <end position="485"/>
    </location>
</feature>
<dbReference type="SUPFAM" id="SSF48371">
    <property type="entry name" value="ARM repeat"/>
    <property type="match status" value="1"/>
</dbReference>
<dbReference type="InterPro" id="IPR033712">
    <property type="entry name" value="Pumilio_RNA-bd"/>
</dbReference>
<feature type="domain" description="PUM-HD" evidence="6">
    <location>
        <begin position="386"/>
        <end position="733"/>
    </location>
</feature>
<dbReference type="Proteomes" id="UP000030645">
    <property type="component" value="Unassembled WGS sequence"/>
</dbReference>
<keyword evidence="2" id="KW-0810">Translation regulation</keyword>
<protein>
    <submittedName>
        <fullName evidence="7">Putative pumilio-7-like protein</fullName>
    </submittedName>
</protein>
<keyword evidence="3" id="KW-0694">RNA-binding</keyword>
<evidence type="ECO:0000313" key="7">
    <source>
        <dbReference type="EMBL" id="EXB55300.1"/>
    </source>
</evidence>
<gene>
    <name evidence="7" type="ORF">L484_017211</name>
</gene>
<accession>W9RHW9</accession>
<feature type="repeat" description="Pumilio" evidence="5">
    <location>
        <begin position="526"/>
        <end position="561"/>
    </location>
</feature>
<dbReference type="Pfam" id="PF22493">
    <property type="entry name" value="PUF_NOP9"/>
    <property type="match status" value="1"/>
</dbReference>
<dbReference type="GO" id="GO:0006417">
    <property type="term" value="P:regulation of translation"/>
    <property type="evidence" value="ECO:0007669"/>
    <property type="project" value="UniProtKB-KW"/>
</dbReference>
<evidence type="ECO:0000259" key="6">
    <source>
        <dbReference type="PROSITE" id="PS50303"/>
    </source>
</evidence>
<dbReference type="SMART" id="SM00025">
    <property type="entry name" value="Pumilio"/>
    <property type="match status" value="8"/>
</dbReference>
<feature type="repeat" description="Pumilio" evidence="5">
    <location>
        <begin position="634"/>
        <end position="669"/>
    </location>
</feature>
<dbReference type="Pfam" id="PF00806">
    <property type="entry name" value="PUF"/>
    <property type="match status" value="1"/>
</dbReference>
<dbReference type="InterPro" id="IPR016024">
    <property type="entry name" value="ARM-type_fold"/>
</dbReference>
<reference evidence="8" key="1">
    <citation type="submission" date="2013-01" db="EMBL/GenBank/DDBJ databases">
        <title>Draft Genome Sequence of a Mulberry Tree, Morus notabilis C.K. Schneid.</title>
        <authorList>
            <person name="He N."/>
            <person name="Zhao S."/>
        </authorList>
    </citation>
    <scope>NUCLEOTIDE SEQUENCE</scope>
</reference>
<dbReference type="PANTHER" id="PTHR12537">
    <property type="entry name" value="RNA BINDING PROTEIN PUMILIO-RELATED"/>
    <property type="match status" value="1"/>
</dbReference>
<feature type="repeat" description="Pumilio" evidence="5">
    <location>
        <begin position="562"/>
        <end position="597"/>
    </location>
</feature>
<organism evidence="7 8">
    <name type="scientific">Morus notabilis</name>
    <dbReference type="NCBI Taxonomy" id="981085"/>
    <lineage>
        <taxon>Eukaryota</taxon>
        <taxon>Viridiplantae</taxon>
        <taxon>Streptophyta</taxon>
        <taxon>Embryophyta</taxon>
        <taxon>Tracheophyta</taxon>
        <taxon>Spermatophyta</taxon>
        <taxon>Magnoliopsida</taxon>
        <taxon>eudicotyledons</taxon>
        <taxon>Gunneridae</taxon>
        <taxon>Pentapetalae</taxon>
        <taxon>rosids</taxon>
        <taxon>fabids</taxon>
        <taxon>Rosales</taxon>
        <taxon>Moraceae</taxon>
        <taxon>Moreae</taxon>
        <taxon>Morus</taxon>
    </lineage>
</organism>
<dbReference type="KEGG" id="mnt:21400217"/>
<dbReference type="Gene3D" id="1.25.10.10">
    <property type="entry name" value="Leucine-rich Repeat Variant"/>
    <property type="match status" value="1"/>
</dbReference>
<sequence>MQKEIGMLMDDNSLEISHNRHRLYNHHHDHHFHGDMYDNGSPLNHHHHHHHHRMYSCASSPHSVFSLTSNGSSSSLFSVGHSFPDNGSPTPPSLEEFKSHMPIRTPHNPKIPDSPIRNNYNTNERLIDELSLRTNLGKMYISDEQLDASSFIELGNGSSIGNNRGNVDVLSFCKSFNGEFSDDTGFQSPVTGNAASFKGQMSPKLLGLQQDYRMGNPLDLQFAPAARGALSSEFDYFNGPMSSPWQNMKEQTSNHHQIGSPLASRATTFSGAADALFRLQANVMNLPEDRVLMNFPNSEQVTRIRPPHSSVESLMYGPLATNGTTRASYSGIRVPQGHPKAFYTGEDSFITHGEGINYIVNPCHNRCTARDIGASLDRSRQDGRRRITEIYENSRSPRMCLPFFLPSKCNSLADARGYIGLLAKDQHGCRFLQRILDEGPREDVKIIFDEIIGNAVELMMNPFGNYLMQKLLDVCNEEQRTQILLVVTAKPGEFVRISLNTHGTRSVQKLVETLKTRHQVSRLVSALEPGFIALIKDLNGNHVVQRCLQCLSNEDNKFIFDGAAKNCVSIATHQHGCCVLQRCIHHSTGEHRENLVSEISDNALLLAEDAYGNYVVQFILDLRNPSATSTIVSQLKGNYVCLSTQKFSSHVVEKCLETFDDENRSTIIHELLSARPFEDLLQDPHANYVIQKALKVSQGHLRNSLVEAIEPHKAVSRNSPYSKRIFSQKLLKK</sequence>
<evidence type="ECO:0000256" key="2">
    <source>
        <dbReference type="ARBA" id="ARBA00022845"/>
    </source>
</evidence>
<keyword evidence="1" id="KW-0677">Repeat</keyword>
<keyword evidence="8" id="KW-1185">Reference proteome</keyword>
<dbReference type="CDD" id="cd07920">
    <property type="entry name" value="Pumilio"/>
    <property type="match status" value="1"/>
</dbReference>
<evidence type="ECO:0000256" key="4">
    <source>
        <dbReference type="ARBA" id="ARBA00058490"/>
    </source>
</evidence>
<feature type="repeat" description="Pumilio" evidence="5">
    <location>
        <begin position="488"/>
        <end position="525"/>
    </location>
</feature>
<feature type="repeat" description="Pumilio" evidence="5">
    <location>
        <begin position="598"/>
        <end position="633"/>
    </location>
</feature>
<dbReference type="PROSITE" id="PS50303">
    <property type="entry name" value="PUM_HD"/>
    <property type="match status" value="1"/>
</dbReference>
<proteinExistence type="predicted"/>
<dbReference type="EMBL" id="KE344232">
    <property type="protein sequence ID" value="EXB55300.1"/>
    <property type="molecule type" value="Genomic_DNA"/>
</dbReference>
<feature type="repeat" description="Pumilio" evidence="5">
    <location>
        <begin position="670"/>
        <end position="707"/>
    </location>
</feature>
<dbReference type="GO" id="GO:0005737">
    <property type="term" value="C:cytoplasm"/>
    <property type="evidence" value="ECO:0007669"/>
    <property type="project" value="TreeGrafter"/>
</dbReference>
<dbReference type="FunFam" id="1.25.10.10:FF:000237">
    <property type="entry name" value="Pumilio homolog 9"/>
    <property type="match status" value="1"/>
</dbReference>
<name>W9RHW9_9ROSA</name>
<dbReference type="InterPro" id="IPR001313">
    <property type="entry name" value="Pumilio_RNA-bd_rpt"/>
</dbReference>
<evidence type="ECO:0000256" key="5">
    <source>
        <dbReference type="PROSITE-ProRule" id="PRU00317"/>
    </source>
</evidence>
<dbReference type="PANTHER" id="PTHR12537:SF13">
    <property type="entry name" value="PUMILIO HOMOLOGY DOMAIN FAMILY MEMBER 4"/>
    <property type="match status" value="1"/>
</dbReference>
<dbReference type="GO" id="GO:0003729">
    <property type="term" value="F:mRNA binding"/>
    <property type="evidence" value="ECO:0007669"/>
    <property type="project" value="TreeGrafter"/>
</dbReference>